<dbReference type="PROSITE" id="PS51352">
    <property type="entry name" value="THIOREDOXIN_2"/>
    <property type="match status" value="1"/>
</dbReference>
<dbReference type="GeneID" id="41597126"/>
<dbReference type="InterPro" id="IPR012336">
    <property type="entry name" value="Thioredoxin-like_fold"/>
</dbReference>
<protein>
    <submittedName>
        <fullName evidence="3">NHL repeat protein</fullName>
    </submittedName>
</protein>
<dbReference type="OrthoDB" id="9006at2157"/>
<dbReference type="Proteomes" id="UP000028194">
    <property type="component" value="Chromosome"/>
</dbReference>
<evidence type="ECO:0000313" key="4">
    <source>
        <dbReference type="Proteomes" id="UP000028194"/>
    </source>
</evidence>
<feature type="domain" description="Thioredoxin" evidence="2">
    <location>
        <begin position="10"/>
        <end position="156"/>
    </location>
</feature>
<dbReference type="InterPro" id="IPR013766">
    <property type="entry name" value="Thioredoxin_domain"/>
</dbReference>
<dbReference type="Pfam" id="PF08309">
    <property type="entry name" value="LVIVD"/>
    <property type="match status" value="1"/>
</dbReference>
<evidence type="ECO:0000256" key="1">
    <source>
        <dbReference type="ARBA" id="ARBA00007787"/>
    </source>
</evidence>
<dbReference type="RefSeq" id="WP_148700173.1">
    <property type="nucleotide sequence ID" value="NZ_CP007174.1"/>
</dbReference>
<gene>
    <name evidence="3" type="ORF">NTE_01327</name>
</gene>
<keyword evidence="4" id="KW-1185">Reference proteome</keyword>
<sequence length="507" mass="56017">MFRRMAGNVTNSMTKAQEFPEGFAWLNTEKPLSMASLKGHVVVLDFWTYCCINCMHTLPTLDWLEKKYRGQPVVFIGVHSAKFSNEQQAQNVQEAIGRYEIGHPVVVDQEMKIWRSYNVSAWPTIVIIDPKGNVVYQQAGEGQRDELDDVIGVLLERHRAAGTLAQEPISIEHPRRAQGRVLSYPGKLAFSPDGRMLAISDSNHNRVLVADAQSGKIIHKVGGTVRDLRDGSFEEARFFRPQGLAWAKEDRIFVADTENHALREIDISAKTVRTLAGNGRQGAWISGAQDGKVTQLSSPWDLAYSDGFLFIAMAGLHQIWAYHIESGKIGPFAGSGYENIVDGTFSEAQFAQPSGLSIYDSNFLLVADSEVSAVRLLNLSKKTVQTVVGEGLFEFGFKDGALADARLQHPLGVHCAGNKIYVADTYNHAVRLIDLDTQQVSTVVGKAAGEKTMCKIDDPACDTLGLFEPSDVKQQGNTLYIADTNNHLVRMFDLDKMVLKTLAIKET</sequence>
<dbReference type="Pfam" id="PF13905">
    <property type="entry name" value="Thioredoxin_8"/>
    <property type="match status" value="1"/>
</dbReference>
<dbReference type="InterPro" id="IPR045302">
    <property type="entry name" value="NHL2_NHL_rpt_dom"/>
</dbReference>
<dbReference type="InterPro" id="IPR011042">
    <property type="entry name" value="6-blade_b-propeller_TolB-like"/>
</dbReference>
<reference evidence="3 4" key="1">
    <citation type="journal article" date="2014" name="PLoS ONE">
        <title>Genome Sequence of Candidatus Nitrososphaera evergladensis from Group I.1b Enriched from Everglades Soil Reveals Novel Genomic Features of the Ammonia-Oxidizing Archaea.</title>
        <authorList>
            <person name="Zhalnina K.V."/>
            <person name="Dias R."/>
            <person name="Leonard M.T."/>
            <person name="Dorr de Quadros P."/>
            <person name="Camargo F.A."/>
            <person name="Drew J.C."/>
            <person name="Farmerie W.G."/>
            <person name="Daroub S.H."/>
            <person name="Triplett E.W."/>
        </authorList>
    </citation>
    <scope>NUCLEOTIDE SEQUENCE [LARGE SCALE GENOMIC DNA]</scope>
    <source>
        <strain evidence="3 4">SR1</strain>
    </source>
</reference>
<dbReference type="Gene3D" id="2.120.10.30">
    <property type="entry name" value="TolB, C-terminal domain"/>
    <property type="match status" value="3"/>
</dbReference>
<dbReference type="SUPFAM" id="SSF101898">
    <property type="entry name" value="NHL repeat"/>
    <property type="match status" value="1"/>
</dbReference>
<dbReference type="CDD" id="cd14951">
    <property type="entry name" value="NHL-2_like"/>
    <property type="match status" value="1"/>
</dbReference>
<dbReference type="eggNOG" id="arCOG03562">
    <property type="taxonomic scope" value="Archaea"/>
</dbReference>
<accession>A0A075MQN1</accession>
<dbReference type="eggNOG" id="arCOG03561">
    <property type="taxonomic scope" value="Archaea"/>
</dbReference>
<dbReference type="SUPFAM" id="SSF52833">
    <property type="entry name" value="Thioredoxin-like"/>
    <property type="match status" value="1"/>
</dbReference>
<evidence type="ECO:0000313" key="3">
    <source>
        <dbReference type="EMBL" id="AIF83395.1"/>
    </source>
</evidence>
<dbReference type="PANTHER" id="PTHR46388:SF2">
    <property type="entry name" value="NHL REPEAT-CONTAINING PROTEIN 2"/>
    <property type="match status" value="1"/>
</dbReference>
<dbReference type="Gene3D" id="3.40.30.10">
    <property type="entry name" value="Glutaredoxin"/>
    <property type="match status" value="1"/>
</dbReference>
<dbReference type="InterPro" id="IPR013211">
    <property type="entry name" value="LVIVD"/>
</dbReference>
<dbReference type="PANTHER" id="PTHR46388">
    <property type="entry name" value="NHL REPEAT-CONTAINING PROTEIN 2"/>
    <property type="match status" value="1"/>
</dbReference>
<dbReference type="InterPro" id="IPR036249">
    <property type="entry name" value="Thioredoxin-like_sf"/>
</dbReference>
<organism evidence="3 4">
    <name type="scientific">Candidatus Nitrososphaera evergladensis SR1</name>
    <dbReference type="NCBI Taxonomy" id="1459636"/>
    <lineage>
        <taxon>Archaea</taxon>
        <taxon>Nitrososphaerota</taxon>
        <taxon>Nitrososphaeria</taxon>
        <taxon>Nitrososphaerales</taxon>
        <taxon>Nitrososphaeraceae</taxon>
        <taxon>Nitrososphaera</taxon>
    </lineage>
</organism>
<evidence type="ECO:0000259" key="2">
    <source>
        <dbReference type="PROSITE" id="PS51352"/>
    </source>
</evidence>
<comment type="similarity">
    <text evidence="1">Belongs to the glutaredoxin family.</text>
</comment>
<name>A0A075MQN1_9ARCH</name>
<dbReference type="EMBL" id="CP007174">
    <property type="protein sequence ID" value="AIF83395.1"/>
    <property type="molecule type" value="Genomic_DNA"/>
</dbReference>
<proteinExistence type="inferred from homology"/>
<dbReference type="AlphaFoldDB" id="A0A075MQN1"/>
<dbReference type="STRING" id="1459636.NTE_01327"/>
<dbReference type="KEGG" id="nev:NTE_01327"/>
<dbReference type="HOGENOM" id="CLU_013730_1_0_2"/>